<feature type="chain" id="PRO_5045139278" evidence="1">
    <location>
        <begin position="21"/>
        <end position="197"/>
    </location>
</feature>
<comment type="caution">
    <text evidence="3">The sequence shown here is derived from an EMBL/GenBank/DDBJ whole genome shotgun (WGS) entry which is preliminary data.</text>
</comment>
<reference evidence="3 4" key="1">
    <citation type="submission" date="2024-06" db="EMBL/GenBank/DDBJ databases">
        <title>Chitinophaga defluvii sp. nov., isolated from municipal sewage.</title>
        <authorList>
            <person name="Zhang L."/>
        </authorList>
    </citation>
    <scope>NUCLEOTIDE SEQUENCE [LARGE SCALE GENOMIC DNA]</scope>
    <source>
        <strain evidence="3 4">H8</strain>
    </source>
</reference>
<dbReference type="SMART" id="SM00867">
    <property type="entry name" value="YceI"/>
    <property type="match status" value="1"/>
</dbReference>
<accession>A0ABV2T5V6</accession>
<dbReference type="PANTHER" id="PTHR34406:SF1">
    <property type="entry name" value="PROTEIN YCEI"/>
    <property type="match status" value="1"/>
</dbReference>
<sequence length="197" mass="21857">MKKNIIITALLILSSLATFAQVKWNADPAHTSIIFSVNHLGISYVHGNFTKFNGTVETKDSTNFQQAKLDFTVDVNSINTDVADRDKHLKSDDFFNAAQYPAMTLKSVSFTKKPNGKYVLVADLTIRDITKRVNFDVDYHGLLKKDPWGLTRAGFTAKATINRLDFGVKYADKLPSGAYAVAPKVEIIVNTEIVKAN</sequence>
<dbReference type="InterPro" id="IPR036761">
    <property type="entry name" value="TTHA0802/YceI-like_sf"/>
</dbReference>
<dbReference type="EMBL" id="JBEXAC010000001">
    <property type="protein sequence ID" value="MET6997760.1"/>
    <property type="molecule type" value="Genomic_DNA"/>
</dbReference>
<evidence type="ECO:0000256" key="1">
    <source>
        <dbReference type="SAM" id="SignalP"/>
    </source>
</evidence>
<evidence type="ECO:0000259" key="2">
    <source>
        <dbReference type="SMART" id="SM00867"/>
    </source>
</evidence>
<dbReference type="Pfam" id="PF04264">
    <property type="entry name" value="YceI"/>
    <property type="match status" value="1"/>
</dbReference>
<dbReference type="Gene3D" id="2.40.128.110">
    <property type="entry name" value="Lipid/polyisoprenoid-binding, YceI-like"/>
    <property type="match status" value="1"/>
</dbReference>
<protein>
    <submittedName>
        <fullName evidence="3">YceI family protein</fullName>
    </submittedName>
</protein>
<dbReference type="SUPFAM" id="SSF101874">
    <property type="entry name" value="YceI-like"/>
    <property type="match status" value="1"/>
</dbReference>
<evidence type="ECO:0000313" key="4">
    <source>
        <dbReference type="Proteomes" id="UP001549749"/>
    </source>
</evidence>
<dbReference type="PANTHER" id="PTHR34406">
    <property type="entry name" value="PROTEIN YCEI"/>
    <property type="match status" value="1"/>
</dbReference>
<name>A0ABV2T5V6_9BACT</name>
<keyword evidence="1" id="KW-0732">Signal</keyword>
<keyword evidence="4" id="KW-1185">Reference proteome</keyword>
<feature type="domain" description="Lipid/polyisoprenoid-binding YceI-like" evidence="2">
    <location>
        <begin position="23"/>
        <end position="194"/>
    </location>
</feature>
<evidence type="ECO:0000313" key="3">
    <source>
        <dbReference type="EMBL" id="MET6997760.1"/>
    </source>
</evidence>
<dbReference type="InterPro" id="IPR007372">
    <property type="entry name" value="Lipid/polyisoprenoid-bd_YceI"/>
</dbReference>
<gene>
    <name evidence="3" type="ORF">ABR189_10290</name>
</gene>
<proteinExistence type="predicted"/>
<dbReference type="Proteomes" id="UP001549749">
    <property type="component" value="Unassembled WGS sequence"/>
</dbReference>
<dbReference type="RefSeq" id="WP_354660395.1">
    <property type="nucleotide sequence ID" value="NZ_JBEXAC010000001.1"/>
</dbReference>
<organism evidence="3 4">
    <name type="scientific">Chitinophaga defluvii</name>
    <dbReference type="NCBI Taxonomy" id="3163343"/>
    <lineage>
        <taxon>Bacteria</taxon>
        <taxon>Pseudomonadati</taxon>
        <taxon>Bacteroidota</taxon>
        <taxon>Chitinophagia</taxon>
        <taxon>Chitinophagales</taxon>
        <taxon>Chitinophagaceae</taxon>
        <taxon>Chitinophaga</taxon>
    </lineage>
</organism>
<feature type="signal peptide" evidence="1">
    <location>
        <begin position="1"/>
        <end position="20"/>
    </location>
</feature>